<dbReference type="GeneID" id="43650532"/>
<dbReference type="AlphaFoldDB" id="A0A5N7AB03"/>
<proteinExistence type="predicted"/>
<accession>A0A5N7AB03</accession>
<keyword evidence="2" id="KW-1185">Reference proteome</keyword>
<protein>
    <submittedName>
        <fullName evidence="1">Uncharacterized protein</fullName>
    </submittedName>
</protein>
<evidence type="ECO:0000313" key="1">
    <source>
        <dbReference type="EMBL" id="KAE8367077.1"/>
    </source>
</evidence>
<gene>
    <name evidence="1" type="ORF">BDV27DRAFT_124439</name>
</gene>
<dbReference type="EMBL" id="ML737603">
    <property type="protein sequence ID" value="KAE8367077.1"/>
    <property type="molecule type" value="Genomic_DNA"/>
</dbReference>
<reference evidence="1 2" key="1">
    <citation type="submission" date="2019-04" db="EMBL/GenBank/DDBJ databases">
        <title>Friends and foes A comparative genomics studyof 23 Aspergillus species from section Flavi.</title>
        <authorList>
            <consortium name="DOE Joint Genome Institute"/>
            <person name="Kjaerbolling I."/>
            <person name="Vesth T."/>
            <person name="Frisvad J.C."/>
            <person name="Nybo J.L."/>
            <person name="Theobald S."/>
            <person name="Kildgaard S."/>
            <person name="Isbrandt T."/>
            <person name="Kuo A."/>
            <person name="Sato A."/>
            <person name="Lyhne E.K."/>
            <person name="Kogle M.E."/>
            <person name="Wiebenga A."/>
            <person name="Kun R.S."/>
            <person name="Lubbers R.J."/>
            <person name="Makela M.R."/>
            <person name="Barry K."/>
            <person name="Chovatia M."/>
            <person name="Clum A."/>
            <person name="Daum C."/>
            <person name="Haridas S."/>
            <person name="He G."/>
            <person name="LaButti K."/>
            <person name="Lipzen A."/>
            <person name="Mondo S."/>
            <person name="Riley R."/>
            <person name="Salamov A."/>
            <person name="Simmons B.A."/>
            <person name="Magnuson J.K."/>
            <person name="Henrissat B."/>
            <person name="Mortensen U.H."/>
            <person name="Larsen T.O."/>
            <person name="Devries R.P."/>
            <person name="Grigoriev I.V."/>
            <person name="Machida M."/>
            <person name="Baker S.E."/>
            <person name="Andersen M.R."/>
        </authorList>
    </citation>
    <scope>NUCLEOTIDE SEQUENCE [LARGE SCALE GENOMIC DNA]</scope>
    <source>
        <strain evidence="1 2">CBS 763.97</strain>
    </source>
</reference>
<name>A0A5N7AB03_9EURO</name>
<organism evidence="1 2">
    <name type="scientific">Aspergillus caelatus</name>
    <dbReference type="NCBI Taxonomy" id="61420"/>
    <lineage>
        <taxon>Eukaryota</taxon>
        <taxon>Fungi</taxon>
        <taxon>Dikarya</taxon>
        <taxon>Ascomycota</taxon>
        <taxon>Pezizomycotina</taxon>
        <taxon>Eurotiomycetes</taxon>
        <taxon>Eurotiomycetidae</taxon>
        <taxon>Eurotiales</taxon>
        <taxon>Aspergillaceae</taxon>
        <taxon>Aspergillus</taxon>
        <taxon>Aspergillus subgen. Circumdati</taxon>
    </lineage>
</organism>
<sequence length="62" mass="6789">MCAFVSLYKVHSWSGKWAGIIVKVFNQSLKCFLPMATANKCICNASLKSKRNLEAPEALLAG</sequence>
<dbReference type="Proteomes" id="UP000326268">
    <property type="component" value="Unassembled WGS sequence"/>
</dbReference>
<dbReference type="RefSeq" id="XP_031930158.1">
    <property type="nucleotide sequence ID" value="XM_032066086.1"/>
</dbReference>
<evidence type="ECO:0000313" key="2">
    <source>
        <dbReference type="Proteomes" id="UP000326268"/>
    </source>
</evidence>